<dbReference type="Proteomes" id="UP000029380">
    <property type="component" value="Unassembled WGS sequence"/>
</dbReference>
<name>A0A091BZV6_9ENTE</name>
<dbReference type="EMBL" id="JPVU01000236">
    <property type="protein sequence ID" value="KFN89985.1"/>
    <property type="molecule type" value="Genomic_DNA"/>
</dbReference>
<organism evidence="2 3">
    <name type="scientific">Tetragenococcus muriaticus PMC-11-5</name>
    <dbReference type="NCBI Taxonomy" id="1302649"/>
    <lineage>
        <taxon>Bacteria</taxon>
        <taxon>Bacillati</taxon>
        <taxon>Bacillota</taxon>
        <taxon>Bacilli</taxon>
        <taxon>Lactobacillales</taxon>
        <taxon>Enterococcaceae</taxon>
        <taxon>Tetragenococcus</taxon>
    </lineage>
</organism>
<evidence type="ECO:0000256" key="1">
    <source>
        <dbReference type="SAM" id="Phobius"/>
    </source>
</evidence>
<dbReference type="Pfam" id="PF05975">
    <property type="entry name" value="EcsB"/>
    <property type="match status" value="1"/>
</dbReference>
<proteinExistence type="predicted"/>
<evidence type="ECO:0000313" key="3">
    <source>
        <dbReference type="Proteomes" id="UP000029380"/>
    </source>
</evidence>
<comment type="caution">
    <text evidence="2">The sequence shown here is derived from an EMBL/GenBank/DDBJ whole genome shotgun (WGS) entry which is preliminary data.</text>
</comment>
<gene>
    <name evidence="2" type="ORF">TMUPMC115_2146</name>
</gene>
<feature type="transmembrane region" description="Helical" evidence="1">
    <location>
        <begin position="21"/>
        <end position="43"/>
    </location>
</feature>
<evidence type="ECO:0000313" key="2">
    <source>
        <dbReference type="EMBL" id="KFN89985.1"/>
    </source>
</evidence>
<dbReference type="AlphaFoldDB" id="A0A091BZV6"/>
<keyword evidence="1" id="KW-1133">Transmembrane helix</keyword>
<protein>
    <submittedName>
        <fullName evidence="2">Permease component of an ABC superfamily transporter</fullName>
    </submittedName>
</protein>
<accession>A0A091BZV6</accession>
<dbReference type="GO" id="GO:0016020">
    <property type="term" value="C:membrane"/>
    <property type="evidence" value="ECO:0007669"/>
    <property type="project" value="InterPro"/>
</dbReference>
<sequence length="55" mass="6816">MKAFFQDRLKKHQKHMMRYMQYVLNDHFVLIMFFLLGGIGFYYSNWLKTLTPGYF</sequence>
<keyword evidence="1" id="KW-0812">Transmembrane</keyword>
<dbReference type="PATRIC" id="fig|1302649.3.peg.2144"/>
<dbReference type="InterPro" id="IPR010288">
    <property type="entry name" value="EcsB_ABC"/>
</dbReference>
<reference evidence="2 3" key="1">
    <citation type="submission" date="2014-08" db="EMBL/GenBank/DDBJ databases">
        <title>Genome sequence of Tetragenococcus muriaticus.</title>
        <authorList>
            <person name="Chuea-nongthon C."/>
            <person name="Rodtong S."/>
            <person name="Yongsawatdigul J."/>
            <person name="Steele J.L."/>
            <person name="Liu X.-y."/>
            <person name="Speers J."/>
            <person name="Glasner J.D."/>
            <person name="Neeno-Eckwall E.C."/>
        </authorList>
    </citation>
    <scope>NUCLEOTIDE SEQUENCE [LARGE SCALE GENOMIC DNA]</scope>
    <source>
        <strain evidence="2 3">PMC-11-5</strain>
    </source>
</reference>
<keyword evidence="1" id="KW-0472">Membrane</keyword>